<reference evidence="9" key="2">
    <citation type="submission" date="2023-02" db="EMBL/GenBank/DDBJ databases">
        <authorList>
            <person name="Swenson N.G."/>
            <person name="Wegrzyn J.L."/>
            <person name="Mcevoy S.L."/>
        </authorList>
    </citation>
    <scope>NUCLEOTIDE SEQUENCE</scope>
    <source>
        <strain evidence="9">91603</strain>
        <tissue evidence="9">Leaf</tissue>
    </source>
</reference>
<keyword evidence="4 8" id="KW-0812">Transmembrane</keyword>
<evidence type="ECO:0000256" key="4">
    <source>
        <dbReference type="ARBA" id="ARBA00022692"/>
    </source>
</evidence>
<evidence type="ECO:0000313" key="9">
    <source>
        <dbReference type="EMBL" id="KAI9180669.1"/>
    </source>
</evidence>
<dbReference type="EMBL" id="JAJSOW010000101">
    <property type="protein sequence ID" value="KAI9180669.1"/>
    <property type="molecule type" value="Genomic_DNA"/>
</dbReference>
<reference evidence="9" key="1">
    <citation type="journal article" date="2022" name="Plant J.">
        <title>Strategies of tolerance reflected in two North American maple genomes.</title>
        <authorList>
            <person name="McEvoy S.L."/>
            <person name="Sezen U.U."/>
            <person name="Trouern-Trend A."/>
            <person name="McMahon S.M."/>
            <person name="Schaberg P.G."/>
            <person name="Yang J."/>
            <person name="Wegrzyn J.L."/>
            <person name="Swenson N.G."/>
        </authorList>
    </citation>
    <scope>NUCLEOTIDE SEQUENCE</scope>
    <source>
        <strain evidence="9">91603</strain>
    </source>
</reference>
<dbReference type="Proteomes" id="UP001064489">
    <property type="component" value="Chromosome 4"/>
</dbReference>
<evidence type="ECO:0000256" key="7">
    <source>
        <dbReference type="SAM" id="MobiDB-lite"/>
    </source>
</evidence>
<comment type="similarity">
    <text evidence="2">Belongs to the major facilitator superfamily. Sugar transporter (TC 2.A.1.1) family.</text>
</comment>
<dbReference type="PANTHER" id="PTHR23500:SF424">
    <property type="entry name" value="POLYOL TRANSPORTER 5"/>
    <property type="match status" value="1"/>
</dbReference>
<dbReference type="Pfam" id="PF00083">
    <property type="entry name" value="Sugar_tr"/>
    <property type="match status" value="1"/>
</dbReference>
<feature type="compositionally biased region" description="Polar residues" evidence="7">
    <location>
        <begin position="1"/>
        <end position="13"/>
    </location>
</feature>
<gene>
    <name evidence="9" type="ORF">LWI28_007055</name>
</gene>
<dbReference type="PANTHER" id="PTHR23500">
    <property type="entry name" value="SOLUTE CARRIER FAMILY 2, FACILITATED GLUCOSE TRANSPORTER"/>
    <property type="match status" value="1"/>
</dbReference>
<protein>
    <recommendedName>
        <fullName evidence="11">Major facilitator superfamily (MFS) profile domain-containing protein</fullName>
    </recommendedName>
</protein>
<evidence type="ECO:0000256" key="6">
    <source>
        <dbReference type="ARBA" id="ARBA00023136"/>
    </source>
</evidence>
<dbReference type="Gene3D" id="1.20.1250.20">
    <property type="entry name" value="MFS general substrate transporter like domains"/>
    <property type="match status" value="1"/>
</dbReference>
<dbReference type="SUPFAM" id="SSF103473">
    <property type="entry name" value="MFS general substrate transporter"/>
    <property type="match status" value="1"/>
</dbReference>
<feature type="transmembrane region" description="Helical" evidence="8">
    <location>
        <begin position="147"/>
        <end position="170"/>
    </location>
</feature>
<dbReference type="AlphaFoldDB" id="A0AAD5NTZ0"/>
<keyword evidence="10" id="KW-1185">Reference proteome</keyword>
<dbReference type="InterPro" id="IPR045262">
    <property type="entry name" value="STP/PLT_plant"/>
</dbReference>
<keyword evidence="3" id="KW-0813">Transport</keyword>
<dbReference type="InterPro" id="IPR005828">
    <property type="entry name" value="MFS_sugar_transport-like"/>
</dbReference>
<evidence type="ECO:0000256" key="8">
    <source>
        <dbReference type="SAM" id="Phobius"/>
    </source>
</evidence>
<dbReference type="GO" id="GO:0016020">
    <property type="term" value="C:membrane"/>
    <property type="evidence" value="ECO:0007669"/>
    <property type="project" value="UniProtKB-SubCell"/>
</dbReference>
<evidence type="ECO:0000256" key="3">
    <source>
        <dbReference type="ARBA" id="ARBA00022448"/>
    </source>
</evidence>
<keyword evidence="6 8" id="KW-0472">Membrane</keyword>
<keyword evidence="5 8" id="KW-1133">Transmembrane helix</keyword>
<proteinExistence type="inferred from homology"/>
<dbReference type="GO" id="GO:0015144">
    <property type="term" value="F:carbohydrate transmembrane transporter activity"/>
    <property type="evidence" value="ECO:0007669"/>
    <property type="project" value="InterPro"/>
</dbReference>
<feature type="transmembrane region" description="Helical" evidence="8">
    <location>
        <begin position="176"/>
        <end position="195"/>
    </location>
</feature>
<comment type="subcellular location">
    <subcellularLocation>
        <location evidence="1">Membrane</location>
    </subcellularLocation>
</comment>
<name>A0AAD5NTZ0_ACENE</name>
<evidence type="ECO:0000256" key="1">
    <source>
        <dbReference type="ARBA" id="ARBA00004370"/>
    </source>
</evidence>
<feature type="region of interest" description="Disordered" evidence="7">
    <location>
        <begin position="1"/>
        <end position="20"/>
    </location>
</feature>
<dbReference type="InterPro" id="IPR036259">
    <property type="entry name" value="MFS_trans_sf"/>
</dbReference>
<evidence type="ECO:0000313" key="10">
    <source>
        <dbReference type="Proteomes" id="UP001064489"/>
    </source>
</evidence>
<organism evidence="9 10">
    <name type="scientific">Acer negundo</name>
    <name type="common">Box elder</name>
    <dbReference type="NCBI Taxonomy" id="4023"/>
    <lineage>
        <taxon>Eukaryota</taxon>
        <taxon>Viridiplantae</taxon>
        <taxon>Streptophyta</taxon>
        <taxon>Embryophyta</taxon>
        <taxon>Tracheophyta</taxon>
        <taxon>Spermatophyta</taxon>
        <taxon>Magnoliopsida</taxon>
        <taxon>eudicotyledons</taxon>
        <taxon>Gunneridae</taxon>
        <taxon>Pentapetalae</taxon>
        <taxon>rosids</taxon>
        <taxon>malvids</taxon>
        <taxon>Sapindales</taxon>
        <taxon>Sapindaceae</taxon>
        <taxon>Hippocastanoideae</taxon>
        <taxon>Acereae</taxon>
        <taxon>Acer</taxon>
    </lineage>
</organism>
<accession>A0AAD5NTZ0</accession>
<sequence length="279" mass="30815">MAGAQRSDQQQKSIADFDTQKKLKRNPKETNIGVMSGAAIFIKEDLKTSDVQAEILSKGNCSKGVWKELLIRPTPSIYHILTVYVGIHFFQQAFDIDAIVFYSPRIFEKAEITSSNQILLATITIGLVKTILILVVTFFLDKIGRQSLLLSCVGGMIVSLATLGFSLMIIDHSQKKLMWAVGFAITTVMSFVAFFSNRSGSHHMGLLLRDLFIKATRSRNEKERVEAIATTPLMATPARSLTAPVTIVRTSTAPKTTARASAAVARLQRHVEQSSRRSI</sequence>
<feature type="transmembrane region" description="Helical" evidence="8">
    <location>
        <begin position="118"/>
        <end position="140"/>
    </location>
</feature>
<evidence type="ECO:0000256" key="2">
    <source>
        <dbReference type="ARBA" id="ARBA00010992"/>
    </source>
</evidence>
<comment type="caution">
    <text evidence="9">The sequence shown here is derived from an EMBL/GenBank/DDBJ whole genome shotgun (WGS) entry which is preliminary data.</text>
</comment>
<evidence type="ECO:0000256" key="5">
    <source>
        <dbReference type="ARBA" id="ARBA00022989"/>
    </source>
</evidence>
<evidence type="ECO:0008006" key="11">
    <source>
        <dbReference type="Google" id="ProtNLM"/>
    </source>
</evidence>